<feature type="domain" description="JmjC" evidence="1">
    <location>
        <begin position="142"/>
        <end position="314"/>
    </location>
</feature>
<dbReference type="GO" id="GO:0045905">
    <property type="term" value="P:positive regulation of translational termination"/>
    <property type="evidence" value="ECO:0007669"/>
    <property type="project" value="TreeGrafter"/>
</dbReference>
<dbReference type="GO" id="GO:0005737">
    <property type="term" value="C:cytoplasm"/>
    <property type="evidence" value="ECO:0007669"/>
    <property type="project" value="TreeGrafter"/>
</dbReference>
<dbReference type="KEGG" id="sgra:EX895_000580"/>
<evidence type="ECO:0000259" key="1">
    <source>
        <dbReference type="PROSITE" id="PS51184"/>
    </source>
</evidence>
<dbReference type="EMBL" id="SRRM01000002">
    <property type="protein sequence ID" value="TKY90582.1"/>
    <property type="molecule type" value="Genomic_DNA"/>
</dbReference>
<dbReference type="PANTHER" id="PTHR12480:SF6">
    <property type="entry name" value="2-OXOGLUTARATE AND IRON-DEPENDENT OXYGENASE JMJD4"/>
    <property type="match status" value="1"/>
</dbReference>
<dbReference type="GO" id="GO:0043565">
    <property type="term" value="F:sequence-specific DNA binding"/>
    <property type="evidence" value="ECO:0007669"/>
    <property type="project" value="TreeGrafter"/>
</dbReference>
<dbReference type="GO" id="GO:0016706">
    <property type="term" value="F:2-oxoglutarate-dependent dioxygenase activity"/>
    <property type="evidence" value="ECO:0007669"/>
    <property type="project" value="TreeGrafter"/>
</dbReference>
<dbReference type="PANTHER" id="PTHR12480">
    <property type="entry name" value="ARGININE DEMETHYLASE AND LYSYL-HYDROXYLASE JMJD"/>
    <property type="match status" value="1"/>
</dbReference>
<name>A0A4U7L538_9BASI</name>
<dbReference type="SUPFAM" id="SSF51197">
    <property type="entry name" value="Clavaminate synthase-like"/>
    <property type="match status" value="1"/>
</dbReference>
<dbReference type="InterPro" id="IPR041667">
    <property type="entry name" value="Cupin_8"/>
</dbReference>
<dbReference type="Proteomes" id="UP000306050">
    <property type="component" value="Chromosome SGRAM_1"/>
</dbReference>
<comment type="caution">
    <text evidence="2">The sequence shown here is derived from an EMBL/GenBank/DDBJ whole genome shotgun (WGS) entry which is preliminary data.</text>
</comment>
<dbReference type="Gene3D" id="2.60.120.650">
    <property type="entry name" value="Cupin"/>
    <property type="match status" value="1"/>
</dbReference>
<reference evidence="2 3" key="1">
    <citation type="submission" date="2019-05" db="EMBL/GenBank/DDBJ databases">
        <title>Sporisorium graminicola CBS 10092 draft sequencing and annotation.</title>
        <authorList>
            <person name="Solano-Gonzalez S."/>
            <person name="Caddick M.X."/>
            <person name="Darby A."/>
        </authorList>
    </citation>
    <scope>NUCLEOTIDE SEQUENCE [LARGE SCALE GENOMIC DNA]</scope>
    <source>
        <strain evidence="2 3">CBS 10092</strain>
    </source>
</reference>
<dbReference type="OrthoDB" id="424465at2759"/>
<gene>
    <name evidence="2" type="ORF">EX895_000580</name>
</gene>
<keyword evidence="3" id="KW-1185">Reference proteome</keyword>
<sequence length="423" mass="48277">MLSSDLASGTATRDDERLLRFEEVPSYDEFYERCLVPNRPCILPASLVAHWDVVRSNSWHATSSPTSDSQVDFEALKHDYGTHVSPVVISRINAEGQTEEARTDMTIADAVDLILQFRRGNNTDGVQSIYVKDWHLIKQLSPAQLKDTPPYTVPGIFADDWMNNLATDDEGVTDKDDFRFVYAGTRGSQTLLHRDVYTSYSWSTNVVGCKTWYLFPPHTIPSLRRFPAVSTSPLVTDVATLLSLVSDKERKEYPQLQIALSHMQTITQHAHETVFIPSNWFHQVTNLTDCISINRNWCNAVNLPSLYHSIVDELQHVENSLCDVRDMLSASGEGEGWKREFYAVVQDVAVQDAGWAWAGFWEMILHNLTHPATKAELKPADAWVRERLLPLVRDFERREDAKWLDEGIRQTAEKCRRLLEAQR</sequence>
<organism evidence="2 3">
    <name type="scientific">Sporisorium graminicola</name>
    <dbReference type="NCBI Taxonomy" id="280036"/>
    <lineage>
        <taxon>Eukaryota</taxon>
        <taxon>Fungi</taxon>
        <taxon>Dikarya</taxon>
        <taxon>Basidiomycota</taxon>
        <taxon>Ustilaginomycotina</taxon>
        <taxon>Ustilaginomycetes</taxon>
        <taxon>Ustilaginales</taxon>
        <taxon>Ustilaginaceae</taxon>
        <taxon>Sporisorium</taxon>
    </lineage>
</organism>
<evidence type="ECO:0000313" key="3">
    <source>
        <dbReference type="Proteomes" id="UP000306050"/>
    </source>
</evidence>
<dbReference type="InterPro" id="IPR050910">
    <property type="entry name" value="JMJD6_ArgDemeth/LysHydrox"/>
</dbReference>
<dbReference type="AlphaFoldDB" id="A0A4U7L538"/>
<accession>A0A4U7L538</accession>
<dbReference type="RefSeq" id="XP_029742567.1">
    <property type="nucleotide sequence ID" value="XM_029881181.1"/>
</dbReference>
<dbReference type="GO" id="GO:0005634">
    <property type="term" value="C:nucleus"/>
    <property type="evidence" value="ECO:0007669"/>
    <property type="project" value="TreeGrafter"/>
</dbReference>
<dbReference type="PROSITE" id="PS51184">
    <property type="entry name" value="JMJC"/>
    <property type="match status" value="1"/>
</dbReference>
<dbReference type="InterPro" id="IPR003347">
    <property type="entry name" value="JmjC_dom"/>
</dbReference>
<dbReference type="GeneID" id="40723475"/>
<dbReference type="Pfam" id="PF13621">
    <property type="entry name" value="Cupin_8"/>
    <property type="match status" value="1"/>
</dbReference>
<dbReference type="SMART" id="SM00558">
    <property type="entry name" value="JmjC"/>
    <property type="match status" value="1"/>
</dbReference>
<protein>
    <recommendedName>
        <fullName evidence="1">JmjC domain-containing protein</fullName>
    </recommendedName>
</protein>
<evidence type="ECO:0000313" key="2">
    <source>
        <dbReference type="EMBL" id="TKY90582.1"/>
    </source>
</evidence>
<proteinExistence type="predicted"/>